<proteinExistence type="predicted"/>
<dbReference type="GO" id="GO:0003676">
    <property type="term" value="F:nucleic acid binding"/>
    <property type="evidence" value="ECO:0007669"/>
    <property type="project" value="InterPro"/>
</dbReference>
<sequence>MLQEYQWWGNDNEPSENLKTKKQLSELGLAPVQAVGVIPCRKYDLYLYDINNPESVRSKRKLSEKQKANIKQLAEINKARHHQKWWEEYCARFELDKKRAIQSCRDFLSSDDWVILDTETTGLECAEIVEIAVINHQAETVLNTLVKPSISIPAEVSAIHGITDEMVVNAPMLPEIWQDIERAIDNKNLLIYNVDFDLSILNYCRKHYKLSRFKSEIQAYCLMEIYAQYCGEWSDYYKSYKWQPLCGGHRALDDCLAVYELIEEMAADDFKVEIPYPQYLSEEFKNSYKNWEKLTD</sequence>
<dbReference type="PANTHER" id="PTHR30231:SF37">
    <property type="entry name" value="EXODEOXYRIBONUCLEASE 10"/>
    <property type="match status" value="1"/>
</dbReference>
<dbReference type="Pfam" id="PF00929">
    <property type="entry name" value="RNase_T"/>
    <property type="match status" value="1"/>
</dbReference>
<dbReference type="RefSeq" id="WP_070397074.1">
    <property type="nucleotide sequence ID" value="NZ_CP017600.1"/>
</dbReference>
<dbReference type="OrthoDB" id="9803913at2"/>
<dbReference type="EMBL" id="CP017600">
    <property type="protein sequence ID" value="AOX04728.1"/>
    <property type="molecule type" value="Genomic_DNA"/>
</dbReference>
<dbReference type="CDD" id="cd06127">
    <property type="entry name" value="DEDDh"/>
    <property type="match status" value="1"/>
</dbReference>
<name>A0A1D8U4D0_9CYAN</name>
<dbReference type="AlphaFoldDB" id="A0A1D8U4D0"/>
<gene>
    <name evidence="2" type="ORF">BJP34_35710</name>
</gene>
<dbReference type="PANTHER" id="PTHR30231">
    <property type="entry name" value="DNA POLYMERASE III SUBUNIT EPSILON"/>
    <property type="match status" value="1"/>
</dbReference>
<dbReference type="SUPFAM" id="SSF53098">
    <property type="entry name" value="Ribonuclease H-like"/>
    <property type="match status" value="1"/>
</dbReference>
<dbReference type="GO" id="GO:0045004">
    <property type="term" value="P:DNA replication proofreading"/>
    <property type="evidence" value="ECO:0007669"/>
    <property type="project" value="TreeGrafter"/>
</dbReference>
<dbReference type="Gene3D" id="3.30.420.10">
    <property type="entry name" value="Ribonuclease H-like superfamily/Ribonuclease H"/>
    <property type="match status" value="1"/>
</dbReference>
<protein>
    <recommendedName>
        <fullName evidence="1">Exonuclease domain-containing protein</fullName>
    </recommendedName>
</protein>
<feature type="domain" description="Exonuclease" evidence="1">
    <location>
        <begin position="112"/>
        <end position="271"/>
    </location>
</feature>
<geneLocation type="plasmid" evidence="2 3">
    <name>unnamed</name>
</geneLocation>
<dbReference type="InterPro" id="IPR013520">
    <property type="entry name" value="Ribonucl_H"/>
</dbReference>
<dbReference type="GO" id="GO:0008408">
    <property type="term" value="F:3'-5' exonuclease activity"/>
    <property type="evidence" value="ECO:0007669"/>
    <property type="project" value="TreeGrafter"/>
</dbReference>
<organism evidence="2 3">
    <name type="scientific">Moorena producens PAL-8-15-08-1</name>
    <dbReference type="NCBI Taxonomy" id="1458985"/>
    <lineage>
        <taxon>Bacteria</taxon>
        <taxon>Bacillati</taxon>
        <taxon>Cyanobacteriota</taxon>
        <taxon>Cyanophyceae</taxon>
        <taxon>Coleofasciculales</taxon>
        <taxon>Coleofasciculaceae</taxon>
        <taxon>Moorena</taxon>
    </lineage>
</organism>
<dbReference type="Proteomes" id="UP000177870">
    <property type="component" value="Plasmid unnamed"/>
</dbReference>
<dbReference type="InterPro" id="IPR036397">
    <property type="entry name" value="RNaseH_sf"/>
</dbReference>
<dbReference type="GO" id="GO:0005829">
    <property type="term" value="C:cytosol"/>
    <property type="evidence" value="ECO:0007669"/>
    <property type="project" value="TreeGrafter"/>
</dbReference>
<evidence type="ECO:0000313" key="2">
    <source>
        <dbReference type="EMBL" id="AOX04728.1"/>
    </source>
</evidence>
<evidence type="ECO:0000259" key="1">
    <source>
        <dbReference type="SMART" id="SM00479"/>
    </source>
</evidence>
<accession>A0A1D8U4D0</accession>
<evidence type="ECO:0000313" key="3">
    <source>
        <dbReference type="Proteomes" id="UP000177870"/>
    </source>
</evidence>
<reference evidence="3" key="1">
    <citation type="submission" date="2016-10" db="EMBL/GenBank/DDBJ databases">
        <title>Comparative genomics uncovers the prolific and rare metabolic potential of the cyanobacterial genus Moorea.</title>
        <authorList>
            <person name="Leao T."/>
            <person name="Castelao G."/>
            <person name="Korobeynikov A."/>
            <person name="Monroe E.A."/>
            <person name="Podell S."/>
            <person name="Glukhov E."/>
            <person name="Allen E."/>
            <person name="Gerwick W.H."/>
            <person name="Gerwick L."/>
        </authorList>
    </citation>
    <scope>NUCLEOTIDE SEQUENCE [LARGE SCALE GENOMIC DNA]</scope>
    <source>
        <strain evidence="3">PAL-8-15-08-1</strain>
        <plasmid evidence="3">unnamed</plasmid>
    </source>
</reference>
<dbReference type="KEGG" id="mpro:BJP34_35710"/>
<dbReference type="SMART" id="SM00479">
    <property type="entry name" value="EXOIII"/>
    <property type="match status" value="1"/>
</dbReference>
<keyword evidence="2" id="KW-0614">Plasmid</keyword>
<dbReference type="InterPro" id="IPR012337">
    <property type="entry name" value="RNaseH-like_sf"/>
</dbReference>